<dbReference type="AlphaFoldDB" id="A0A078JC42"/>
<dbReference type="Proteomes" id="UP000028999">
    <property type="component" value="Unassembled WGS sequence"/>
</dbReference>
<gene>
    <name evidence="3" type="primary">BnaC02g46090D</name>
    <name evidence="3" type="ORF">GSBRNA2T00034364001</name>
</gene>
<keyword evidence="1" id="KW-0175">Coiled coil</keyword>
<dbReference type="Gramene" id="CDY61791">
    <property type="protein sequence ID" value="CDY61791"/>
    <property type="gene ID" value="GSBRNA2T00034364001"/>
</dbReference>
<evidence type="ECO:0000256" key="1">
    <source>
        <dbReference type="SAM" id="Coils"/>
    </source>
</evidence>
<proteinExistence type="predicted"/>
<feature type="region of interest" description="Disordered" evidence="2">
    <location>
        <begin position="1"/>
        <end position="20"/>
    </location>
</feature>
<accession>A0A078JC42</accession>
<keyword evidence="4" id="KW-1185">Reference proteome</keyword>
<feature type="coiled-coil region" evidence="1">
    <location>
        <begin position="29"/>
        <end position="84"/>
    </location>
</feature>
<organism evidence="3 4">
    <name type="scientific">Brassica napus</name>
    <name type="common">Rape</name>
    <dbReference type="NCBI Taxonomy" id="3708"/>
    <lineage>
        <taxon>Eukaryota</taxon>
        <taxon>Viridiplantae</taxon>
        <taxon>Streptophyta</taxon>
        <taxon>Embryophyta</taxon>
        <taxon>Tracheophyta</taxon>
        <taxon>Spermatophyta</taxon>
        <taxon>Magnoliopsida</taxon>
        <taxon>eudicotyledons</taxon>
        <taxon>Gunneridae</taxon>
        <taxon>Pentapetalae</taxon>
        <taxon>rosids</taxon>
        <taxon>malvids</taxon>
        <taxon>Brassicales</taxon>
        <taxon>Brassicaceae</taxon>
        <taxon>Brassiceae</taxon>
        <taxon>Brassica</taxon>
    </lineage>
</organism>
<reference evidence="3 4" key="1">
    <citation type="journal article" date="2014" name="Science">
        <title>Plant genetics. Early allopolyploid evolution in the post-Neolithic Brassica napus oilseed genome.</title>
        <authorList>
            <person name="Chalhoub B."/>
            <person name="Denoeud F."/>
            <person name="Liu S."/>
            <person name="Parkin I.A."/>
            <person name="Tang H."/>
            <person name="Wang X."/>
            <person name="Chiquet J."/>
            <person name="Belcram H."/>
            <person name="Tong C."/>
            <person name="Samans B."/>
            <person name="Correa M."/>
            <person name="Da Silva C."/>
            <person name="Just J."/>
            <person name="Falentin C."/>
            <person name="Koh C.S."/>
            <person name="Le Clainche I."/>
            <person name="Bernard M."/>
            <person name="Bento P."/>
            <person name="Noel B."/>
            <person name="Labadie K."/>
            <person name="Alberti A."/>
            <person name="Charles M."/>
            <person name="Arnaud D."/>
            <person name="Guo H."/>
            <person name="Daviaud C."/>
            <person name="Alamery S."/>
            <person name="Jabbari K."/>
            <person name="Zhao M."/>
            <person name="Edger P.P."/>
            <person name="Chelaifa H."/>
            <person name="Tack D."/>
            <person name="Lassalle G."/>
            <person name="Mestiri I."/>
            <person name="Schnel N."/>
            <person name="Le Paslier M.C."/>
            <person name="Fan G."/>
            <person name="Renault V."/>
            <person name="Bayer P.E."/>
            <person name="Golicz A.A."/>
            <person name="Manoli S."/>
            <person name="Lee T.H."/>
            <person name="Thi V.H."/>
            <person name="Chalabi S."/>
            <person name="Hu Q."/>
            <person name="Fan C."/>
            <person name="Tollenaere R."/>
            <person name="Lu Y."/>
            <person name="Battail C."/>
            <person name="Shen J."/>
            <person name="Sidebottom C.H."/>
            <person name="Wang X."/>
            <person name="Canaguier A."/>
            <person name="Chauveau A."/>
            <person name="Berard A."/>
            <person name="Deniot G."/>
            <person name="Guan M."/>
            <person name="Liu Z."/>
            <person name="Sun F."/>
            <person name="Lim Y.P."/>
            <person name="Lyons E."/>
            <person name="Town C.D."/>
            <person name="Bancroft I."/>
            <person name="Wang X."/>
            <person name="Meng J."/>
            <person name="Ma J."/>
            <person name="Pires J.C."/>
            <person name="King G.J."/>
            <person name="Brunel D."/>
            <person name="Delourme R."/>
            <person name="Renard M."/>
            <person name="Aury J.M."/>
            <person name="Adams K.L."/>
            <person name="Batley J."/>
            <person name="Snowdon R.J."/>
            <person name="Tost J."/>
            <person name="Edwards D."/>
            <person name="Zhou Y."/>
            <person name="Hua W."/>
            <person name="Sharpe A.G."/>
            <person name="Paterson A.H."/>
            <person name="Guan C."/>
            <person name="Wincker P."/>
        </authorList>
    </citation>
    <scope>NUCLEOTIDE SEQUENCE [LARGE SCALE GENOMIC DNA]</scope>
    <source>
        <strain evidence="4">cv. Darmor-bzh</strain>
    </source>
</reference>
<evidence type="ECO:0000313" key="3">
    <source>
        <dbReference type="EMBL" id="CDY61791.1"/>
    </source>
</evidence>
<name>A0A078JC42_BRANA</name>
<dbReference type="PaxDb" id="3708-A0A078JC42"/>
<dbReference type="SMR" id="A0A078JC42"/>
<feature type="compositionally biased region" description="Polar residues" evidence="2">
    <location>
        <begin position="1"/>
        <end position="16"/>
    </location>
</feature>
<evidence type="ECO:0000256" key="2">
    <source>
        <dbReference type="SAM" id="MobiDB-lite"/>
    </source>
</evidence>
<dbReference type="EMBL" id="LK034039">
    <property type="protein sequence ID" value="CDY61791.1"/>
    <property type="molecule type" value="Genomic_DNA"/>
</dbReference>
<evidence type="ECO:0000313" key="4">
    <source>
        <dbReference type="Proteomes" id="UP000028999"/>
    </source>
</evidence>
<dbReference type="STRING" id="3708.A0A078JC42"/>
<protein>
    <submittedName>
        <fullName evidence="3">BnaC02g46090D protein</fullName>
    </submittedName>
</protein>
<sequence length="155" mass="18028">MSPPSKTSLTRKQTSFKSHRLNFRRKSQVVEAKLEIQHLKSEHASLELLLQEKDEELTEARNQLEEVNREVKELKMLMASREDELGSSKLQASEAEMGVERIAELTSRLVQDQMQQQPLEKQPYGDYGMEKKRLVMELNFTIENPRLKEMEVLAA</sequence>